<feature type="domain" description="KIX" evidence="3">
    <location>
        <begin position="86"/>
        <end position="167"/>
    </location>
</feature>
<gene>
    <name evidence="4" type="ORF">g.40118</name>
</gene>
<dbReference type="PROSITE" id="PS50952">
    <property type="entry name" value="KIX"/>
    <property type="match status" value="1"/>
</dbReference>
<dbReference type="Gene3D" id="1.10.246.20">
    <property type="entry name" value="Coactivator CBP, KIX domain"/>
    <property type="match status" value="1"/>
</dbReference>
<evidence type="ECO:0000256" key="1">
    <source>
        <dbReference type="ARBA" id="ARBA00023242"/>
    </source>
</evidence>
<dbReference type="Pfam" id="PF02172">
    <property type="entry name" value="KIX"/>
    <property type="match status" value="1"/>
</dbReference>
<dbReference type="AlphaFoldDB" id="A0A1B6MD43"/>
<reference evidence="4" key="1">
    <citation type="submission" date="2015-11" db="EMBL/GenBank/DDBJ databases">
        <title>De novo transcriptome assembly of four potential Pierce s Disease insect vectors from Arizona vineyards.</title>
        <authorList>
            <person name="Tassone E.E."/>
        </authorList>
    </citation>
    <scope>NUCLEOTIDE SEQUENCE</scope>
</reference>
<name>A0A1B6MD43_9HEMI</name>
<feature type="non-terminal residue" evidence="4">
    <location>
        <position position="316"/>
    </location>
</feature>
<evidence type="ECO:0000313" key="4">
    <source>
        <dbReference type="EMBL" id="JAT33799.1"/>
    </source>
</evidence>
<sequence length="316" mass="34783">NLQPMSIHTFPISHNHNPQPRTVLNKNKDNQDCKKIMDNRNMDLGDMLPDLSDIDFQELESGNNHSADLQLPLGPQLGKIAVLPAQTTKEWHKSIITDLRDHMLLKLAQAVCPSIQSLEVMQDNELHPDLVYDIKKAEQHMFETANSRPEYYTLIVKKIHEMQQEFGGAVGSQASVVAPNVSLDSPVPTATAQTAANIQQTVANMQNTLFGLTSNSDSPTSNLGPEDNQLANLQLPVGLQSGQMTATPVQGTKEWHQSITTNLSNHLDHKMYPTAGVSMQQPNHGLRQLNPQLLQQVQPGAQGPIVGLMRQAQPTA</sequence>
<dbReference type="SUPFAM" id="SSF47040">
    <property type="entry name" value="Kix domain of CBP (creb binding protein)"/>
    <property type="match status" value="1"/>
</dbReference>
<accession>A0A1B6MD43</accession>
<protein>
    <recommendedName>
        <fullName evidence="3">KIX domain-containing protein</fullName>
    </recommendedName>
</protein>
<proteinExistence type="predicted"/>
<evidence type="ECO:0000259" key="3">
    <source>
        <dbReference type="PROSITE" id="PS50952"/>
    </source>
</evidence>
<keyword evidence="1" id="KW-0539">Nucleus</keyword>
<dbReference type="InterPro" id="IPR036529">
    <property type="entry name" value="KIX_dom_sf"/>
</dbReference>
<feature type="region of interest" description="Disordered" evidence="2">
    <location>
        <begin position="1"/>
        <end position="26"/>
    </location>
</feature>
<feature type="non-terminal residue" evidence="4">
    <location>
        <position position="1"/>
    </location>
</feature>
<dbReference type="GO" id="GO:0003712">
    <property type="term" value="F:transcription coregulator activity"/>
    <property type="evidence" value="ECO:0007669"/>
    <property type="project" value="InterPro"/>
</dbReference>
<organism evidence="4">
    <name type="scientific">Graphocephala atropunctata</name>
    <dbReference type="NCBI Taxonomy" id="36148"/>
    <lineage>
        <taxon>Eukaryota</taxon>
        <taxon>Metazoa</taxon>
        <taxon>Ecdysozoa</taxon>
        <taxon>Arthropoda</taxon>
        <taxon>Hexapoda</taxon>
        <taxon>Insecta</taxon>
        <taxon>Pterygota</taxon>
        <taxon>Neoptera</taxon>
        <taxon>Paraneoptera</taxon>
        <taxon>Hemiptera</taxon>
        <taxon>Auchenorrhyncha</taxon>
        <taxon>Membracoidea</taxon>
        <taxon>Cicadellidae</taxon>
        <taxon>Cicadellinae</taxon>
        <taxon>Cicadellini</taxon>
        <taxon>Graphocephala</taxon>
    </lineage>
</organism>
<dbReference type="EMBL" id="GEBQ01006178">
    <property type="protein sequence ID" value="JAT33799.1"/>
    <property type="molecule type" value="Transcribed_RNA"/>
</dbReference>
<dbReference type="GO" id="GO:0006355">
    <property type="term" value="P:regulation of DNA-templated transcription"/>
    <property type="evidence" value="ECO:0007669"/>
    <property type="project" value="InterPro"/>
</dbReference>
<feature type="compositionally biased region" description="Polar residues" evidence="2">
    <location>
        <begin position="1"/>
        <end position="25"/>
    </location>
</feature>
<dbReference type="InterPro" id="IPR003101">
    <property type="entry name" value="KIX_dom"/>
</dbReference>
<evidence type="ECO:0000256" key="2">
    <source>
        <dbReference type="SAM" id="MobiDB-lite"/>
    </source>
</evidence>